<protein>
    <submittedName>
        <fullName evidence="1">Uncharacterized protein</fullName>
    </submittedName>
</protein>
<reference evidence="1 2" key="1">
    <citation type="journal article" date="2015" name="Biotechnol. Biofuels">
        <title>Enhanced degradation of softwood versus hardwood by the white-rot fungus Pycnoporus coccineus.</title>
        <authorList>
            <person name="Couturier M."/>
            <person name="Navarro D."/>
            <person name="Chevret D."/>
            <person name="Henrissat B."/>
            <person name="Piumi F."/>
            <person name="Ruiz-Duenas F.J."/>
            <person name="Martinez A.T."/>
            <person name="Grigoriev I.V."/>
            <person name="Riley R."/>
            <person name="Lipzen A."/>
            <person name="Berrin J.G."/>
            <person name="Master E.R."/>
            <person name="Rosso M.N."/>
        </authorList>
    </citation>
    <scope>NUCLEOTIDE SEQUENCE [LARGE SCALE GENOMIC DNA]</scope>
    <source>
        <strain evidence="1 2">BRFM310</strain>
    </source>
</reference>
<evidence type="ECO:0000313" key="1">
    <source>
        <dbReference type="EMBL" id="OSC96551.1"/>
    </source>
</evidence>
<evidence type="ECO:0000313" key="2">
    <source>
        <dbReference type="Proteomes" id="UP000193067"/>
    </source>
</evidence>
<keyword evidence="2" id="KW-1185">Reference proteome</keyword>
<name>A0A1Y2I9J4_TRAC3</name>
<dbReference type="Proteomes" id="UP000193067">
    <property type="component" value="Unassembled WGS sequence"/>
</dbReference>
<gene>
    <name evidence="1" type="ORF">PYCCODRAFT_1378950</name>
</gene>
<dbReference type="EMBL" id="KZ084176">
    <property type="protein sequence ID" value="OSC96551.1"/>
    <property type="molecule type" value="Genomic_DNA"/>
</dbReference>
<organism evidence="1 2">
    <name type="scientific">Trametes coccinea (strain BRFM310)</name>
    <name type="common">Pycnoporus coccineus</name>
    <dbReference type="NCBI Taxonomy" id="1353009"/>
    <lineage>
        <taxon>Eukaryota</taxon>
        <taxon>Fungi</taxon>
        <taxon>Dikarya</taxon>
        <taxon>Basidiomycota</taxon>
        <taxon>Agaricomycotina</taxon>
        <taxon>Agaricomycetes</taxon>
        <taxon>Polyporales</taxon>
        <taxon>Polyporaceae</taxon>
        <taxon>Trametes</taxon>
    </lineage>
</organism>
<sequence>MNRPDRHSPFDLTLVPTAEEVKNYDRRRDGHCCTTDRFRPDLNGTPASEWNKSCITVFAQSFVDSDEYECGDIPAIKKMFQTHLRHLARKYRRDISGEENKKRLRKQANRDERKRNLYNRRYTAALSYTALKPHVAMLERLGVNGMSSDESCVENDVVHYEILVKRWRHPALTSWLRTFDAVYRKLRFSETNRTTRGAPVHWRQVTTRVDNSRAAVHGLPKNAYNPDWLTTLQDMDLEDLAMEEDAYPFTHPPEVMMYVSSRCPTHFILKSVCVVFTRHRAPLWEC</sequence>
<dbReference type="OrthoDB" id="3224221at2759"/>
<dbReference type="STRING" id="1353009.A0A1Y2I9J4"/>
<proteinExistence type="predicted"/>
<accession>A0A1Y2I9J4</accession>
<dbReference type="AlphaFoldDB" id="A0A1Y2I9J4"/>